<organism evidence="8 9">
    <name type="scientific">Lomentospora prolificans</name>
    <dbReference type="NCBI Taxonomy" id="41688"/>
    <lineage>
        <taxon>Eukaryota</taxon>
        <taxon>Fungi</taxon>
        <taxon>Dikarya</taxon>
        <taxon>Ascomycota</taxon>
        <taxon>Pezizomycotina</taxon>
        <taxon>Sordariomycetes</taxon>
        <taxon>Hypocreomycetidae</taxon>
        <taxon>Microascales</taxon>
        <taxon>Microascaceae</taxon>
        <taxon>Lomentospora</taxon>
    </lineage>
</organism>
<sequence>MAQITARANRVFNTNPPGGDRRLSINGPNWLWAVTALFLFCFLIVVLLAIRPRHRERVFHYIWAIPLLVGALAYYAMASDLGWLAIRQSLHTSRGITRQIFWPKYVYWTVSFPAAILALGILSGVAWATMAYGIALSWIWVVSYLIAAFTPTRYKWGFFGIGTLAWLVLFIGTFTHGRRIAARNGVGGHFSLLSGWLHLLWLLYPIAWGLSDGGNVIGVTASFIFFGILDVLLIPVLTFTVIGLSKKWDYARLGLHFTRHGRGYTGPYDEKHEAPPTAGEAAAPATTQIPSSTTQA</sequence>
<feature type="region of interest" description="Disordered" evidence="6">
    <location>
        <begin position="266"/>
        <end position="296"/>
    </location>
</feature>
<proteinExistence type="inferred from homology"/>
<dbReference type="FunCoup" id="A0A2N3NLY7">
    <property type="interactions" value="60"/>
</dbReference>
<dbReference type="SUPFAM" id="SSF81321">
    <property type="entry name" value="Family A G protein-coupled receptor-like"/>
    <property type="match status" value="1"/>
</dbReference>
<feature type="transmembrane region" description="Helical" evidence="7">
    <location>
        <begin position="62"/>
        <end position="85"/>
    </location>
</feature>
<evidence type="ECO:0000256" key="3">
    <source>
        <dbReference type="ARBA" id="ARBA00022692"/>
    </source>
</evidence>
<feature type="compositionally biased region" description="Low complexity" evidence="6">
    <location>
        <begin position="275"/>
        <end position="287"/>
    </location>
</feature>
<gene>
    <name evidence="8" type="ORF">jhhlp_000172</name>
</gene>
<comment type="similarity">
    <text evidence="2">Belongs to the archaeal/bacterial/fungal opsin family.</text>
</comment>
<feature type="transmembrane region" description="Helical" evidence="7">
    <location>
        <begin position="30"/>
        <end position="50"/>
    </location>
</feature>
<evidence type="ECO:0008006" key="10">
    <source>
        <dbReference type="Google" id="ProtNLM"/>
    </source>
</evidence>
<dbReference type="InterPro" id="IPR001425">
    <property type="entry name" value="Arc/bac/fun_rhodopsins"/>
</dbReference>
<dbReference type="GO" id="GO:0005783">
    <property type="term" value="C:endoplasmic reticulum"/>
    <property type="evidence" value="ECO:0007669"/>
    <property type="project" value="TreeGrafter"/>
</dbReference>
<dbReference type="Pfam" id="PF01036">
    <property type="entry name" value="Bac_rhodopsin"/>
    <property type="match status" value="1"/>
</dbReference>
<evidence type="ECO:0000256" key="4">
    <source>
        <dbReference type="ARBA" id="ARBA00022989"/>
    </source>
</evidence>
<feature type="transmembrane region" description="Helical" evidence="7">
    <location>
        <begin position="156"/>
        <end position="174"/>
    </location>
</feature>
<evidence type="ECO:0000256" key="2">
    <source>
        <dbReference type="ARBA" id="ARBA00008130"/>
    </source>
</evidence>
<feature type="transmembrane region" description="Helical" evidence="7">
    <location>
        <begin position="216"/>
        <end position="244"/>
    </location>
</feature>
<feature type="transmembrane region" description="Helical" evidence="7">
    <location>
        <begin position="186"/>
        <end position="204"/>
    </location>
</feature>
<evidence type="ECO:0000313" key="8">
    <source>
        <dbReference type="EMBL" id="PKS13401.1"/>
    </source>
</evidence>
<dbReference type="OrthoDB" id="536545at2759"/>
<keyword evidence="5 7" id="KW-0472">Membrane</keyword>
<keyword evidence="4 7" id="KW-1133">Transmembrane helix</keyword>
<name>A0A2N3NLY7_9PEZI</name>
<reference evidence="8 9" key="1">
    <citation type="journal article" date="2017" name="G3 (Bethesda)">
        <title>First Draft Genome Sequence of the Pathogenic Fungus Lomentospora prolificans (Formerly Scedosporium prolificans).</title>
        <authorList>
            <person name="Luo R."/>
            <person name="Zimin A."/>
            <person name="Workman R."/>
            <person name="Fan Y."/>
            <person name="Pertea G."/>
            <person name="Grossman N."/>
            <person name="Wear M.P."/>
            <person name="Jia B."/>
            <person name="Miller H."/>
            <person name="Casadevall A."/>
            <person name="Timp W."/>
            <person name="Zhang S.X."/>
            <person name="Salzberg S.L."/>
        </authorList>
    </citation>
    <scope>NUCLEOTIDE SEQUENCE [LARGE SCALE GENOMIC DNA]</scope>
    <source>
        <strain evidence="8 9">JHH-5317</strain>
    </source>
</reference>
<dbReference type="CDD" id="cd15239">
    <property type="entry name" value="7tm_YRO2_fungal-like"/>
    <property type="match status" value="1"/>
</dbReference>
<dbReference type="PANTHER" id="PTHR28286:SF1">
    <property type="entry name" value="30 KDA HEAT SHOCK PROTEIN-RELATED"/>
    <property type="match status" value="1"/>
</dbReference>
<dbReference type="PANTHER" id="PTHR28286">
    <property type="match status" value="1"/>
</dbReference>
<evidence type="ECO:0000256" key="7">
    <source>
        <dbReference type="SAM" id="Phobius"/>
    </source>
</evidence>
<evidence type="ECO:0000256" key="1">
    <source>
        <dbReference type="ARBA" id="ARBA00004141"/>
    </source>
</evidence>
<dbReference type="SMART" id="SM01021">
    <property type="entry name" value="Bac_rhodopsin"/>
    <property type="match status" value="1"/>
</dbReference>
<comment type="subcellular location">
    <subcellularLocation>
        <location evidence="1">Membrane</location>
        <topology evidence="1">Multi-pass membrane protein</topology>
    </subcellularLocation>
</comment>
<dbReference type="Gene3D" id="1.20.1070.10">
    <property type="entry name" value="Rhodopsin 7-helix transmembrane proteins"/>
    <property type="match status" value="1"/>
</dbReference>
<keyword evidence="3 7" id="KW-0812">Transmembrane</keyword>
<keyword evidence="9" id="KW-1185">Reference proteome</keyword>
<evidence type="ECO:0000256" key="5">
    <source>
        <dbReference type="ARBA" id="ARBA00023136"/>
    </source>
</evidence>
<accession>A0A2N3NLY7</accession>
<evidence type="ECO:0000256" key="6">
    <source>
        <dbReference type="SAM" id="MobiDB-lite"/>
    </source>
</evidence>
<dbReference type="InterPro" id="IPR043476">
    <property type="entry name" value="Yro2-like_7TM"/>
</dbReference>
<dbReference type="InParanoid" id="A0A2N3NLY7"/>
<evidence type="ECO:0000313" key="9">
    <source>
        <dbReference type="Proteomes" id="UP000233524"/>
    </source>
</evidence>
<dbReference type="EMBL" id="NLAX01000001">
    <property type="protein sequence ID" value="PKS13401.1"/>
    <property type="molecule type" value="Genomic_DNA"/>
</dbReference>
<dbReference type="GO" id="GO:0005886">
    <property type="term" value="C:plasma membrane"/>
    <property type="evidence" value="ECO:0007669"/>
    <property type="project" value="TreeGrafter"/>
</dbReference>
<comment type="caution">
    <text evidence="8">The sequence shown here is derived from an EMBL/GenBank/DDBJ whole genome shotgun (WGS) entry which is preliminary data.</text>
</comment>
<feature type="transmembrane region" description="Helical" evidence="7">
    <location>
        <begin position="105"/>
        <end position="125"/>
    </location>
</feature>
<feature type="transmembrane region" description="Helical" evidence="7">
    <location>
        <begin position="132"/>
        <end position="150"/>
    </location>
</feature>
<dbReference type="AlphaFoldDB" id="A0A2N3NLY7"/>
<protein>
    <recommendedName>
        <fullName evidence="10">Heat shock protein 30</fullName>
    </recommendedName>
</protein>
<dbReference type="PRINTS" id="PR00251">
    <property type="entry name" value="BACTRLOPSIN"/>
</dbReference>
<dbReference type="VEuPathDB" id="FungiDB:jhhlp_000172"/>
<dbReference type="Proteomes" id="UP000233524">
    <property type="component" value="Unassembled WGS sequence"/>
</dbReference>